<accession>A0A6J1WYL4</accession>
<dbReference type="PANTHER" id="PTHR11012">
    <property type="entry name" value="PROTEIN KINASE-LIKE DOMAIN-CONTAINING"/>
    <property type="match status" value="1"/>
</dbReference>
<evidence type="ECO:0000313" key="2">
    <source>
        <dbReference type="Proteomes" id="UP001652740"/>
    </source>
</evidence>
<organism evidence="2 3">
    <name type="scientific">Galleria mellonella</name>
    <name type="common">Greater wax moth</name>
    <dbReference type="NCBI Taxonomy" id="7137"/>
    <lineage>
        <taxon>Eukaryota</taxon>
        <taxon>Metazoa</taxon>
        <taxon>Ecdysozoa</taxon>
        <taxon>Arthropoda</taxon>
        <taxon>Hexapoda</taxon>
        <taxon>Insecta</taxon>
        <taxon>Pterygota</taxon>
        <taxon>Neoptera</taxon>
        <taxon>Endopterygota</taxon>
        <taxon>Lepidoptera</taxon>
        <taxon>Glossata</taxon>
        <taxon>Ditrysia</taxon>
        <taxon>Pyraloidea</taxon>
        <taxon>Pyralidae</taxon>
        <taxon>Galleriinae</taxon>
        <taxon>Galleria</taxon>
    </lineage>
</organism>
<reference evidence="3" key="1">
    <citation type="submission" date="2025-08" db="UniProtKB">
        <authorList>
            <consortium name="RefSeq"/>
        </authorList>
    </citation>
    <scope>IDENTIFICATION</scope>
    <source>
        <tissue evidence="3">Whole larvae</tissue>
    </source>
</reference>
<keyword evidence="2" id="KW-1185">Reference proteome</keyword>
<dbReference type="Gene3D" id="3.90.1200.10">
    <property type="match status" value="1"/>
</dbReference>
<dbReference type="SMART" id="SM00587">
    <property type="entry name" value="CHK"/>
    <property type="match status" value="1"/>
</dbReference>
<proteinExistence type="predicted"/>
<dbReference type="KEGG" id="gmw:113520677"/>
<sequence>MDLLTNNEINIITIRCGYCKVLDWFLEDFSNKIMGYLGDHLKLRIQVEKEGIKSELRLFVKCMPRDPWKSNYIKELTFFKKEYAMLSQLFLNFENQPGLGKWRPSLIYIREDLFVFEDVTETGYIMPSNVKTLSFKQLTATVEALARFHAQSFIYEEIKSKKLNRPYRIWEDFSDYLQEPDKDGGWRIIGRNSIIDFLKVHSKYKNKPNLIQDLERILPLLFDKAVNLMKPSPIYRNVVVHRDIWSNNIFLRKIETTNYHALIVDFQTVLYASPMIDLSSLIYFNTTKDFRKNNTADLINVYYETLVTELRSVKLDINNIFDKAFLTKSYEESILFGITQAAIIVPIIAISSEKREKIFSNPESSRKFSVVSRSYDFLKSAEEDEHYRDRISELFDEIVERYIYPEIYC</sequence>
<feature type="domain" description="CHK kinase-like" evidence="1">
    <location>
        <begin position="114"/>
        <end position="312"/>
    </location>
</feature>
<protein>
    <submittedName>
        <fullName evidence="3">Uncharacterized protein LOC113520677</fullName>
    </submittedName>
</protein>
<dbReference type="AlphaFoldDB" id="A0A6J1WYL4"/>
<dbReference type="GeneID" id="113520677"/>
<dbReference type="InterPro" id="IPR004119">
    <property type="entry name" value="EcKL"/>
</dbReference>
<dbReference type="Pfam" id="PF02958">
    <property type="entry name" value="EcKL"/>
    <property type="match status" value="1"/>
</dbReference>
<dbReference type="RefSeq" id="XP_026761882.2">
    <property type="nucleotide sequence ID" value="XM_026906081.3"/>
</dbReference>
<name>A0A6J1WYL4_GALME</name>
<dbReference type="SUPFAM" id="SSF56112">
    <property type="entry name" value="Protein kinase-like (PK-like)"/>
    <property type="match status" value="1"/>
</dbReference>
<dbReference type="InParanoid" id="A0A6J1WYL4"/>
<dbReference type="PANTHER" id="PTHR11012:SF48">
    <property type="entry name" value="CHK KINASE-LIKE DOMAIN-CONTAINING PROTEIN-RELATED"/>
    <property type="match status" value="1"/>
</dbReference>
<evidence type="ECO:0000313" key="3">
    <source>
        <dbReference type="RefSeq" id="XP_026761882.2"/>
    </source>
</evidence>
<dbReference type="InterPro" id="IPR011009">
    <property type="entry name" value="Kinase-like_dom_sf"/>
</dbReference>
<evidence type="ECO:0000259" key="1">
    <source>
        <dbReference type="SMART" id="SM00587"/>
    </source>
</evidence>
<dbReference type="InterPro" id="IPR015897">
    <property type="entry name" value="CHK_kinase-like"/>
</dbReference>
<dbReference type="Proteomes" id="UP001652740">
    <property type="component" value="Unplaced"/>
</dbReference>
<gene>
    <name evidence="3" type="primary">LOC113520677</name>
</gene>